<proteinExistence type="inferred from homology"/>
<evidence type="ECO:0000259" key="10">
    <source>
        <dbReference type="Pfam" id="PF00720"/>
    </source>
</evidence>
<dbReference type="KEGG" id="sxn:IAG42_30855"/>
<dbReference type="InterPro" id="IPR023549">
    <property type="entry name" value="Subtilisin_inhibitor"/>
</dbReference>
<evidence type="ECO:0000256" key="2">
    <source>
        <dbReference type="ARBA" id="ARBA00010472"/>
    </source>
</evidence>
<evidence type="ECO:0000256" key="9">
    <source>
        <dbReference type="SAM" id="SignalP"/>
    </source>
</evidence>
<name>A0A7H1BFR8_9ACTN</name>
<dbReference type="InterPro" id="IPR036819">
    <property type="entry name" value="Subtilisin_inhibitor-like_sf"/>
</dbReference>
<keyword evidence="6 8" id="KW-0722">Serine protease inhibitor</keyword>
<dbReference type="AlphaFoldDB" id="A0A7H1BFR8"/>
<evidence type="ECO:0000256" key="3">
    <source>
        <dbReference type="ARBA" id="ARBA00011738"/>
    </source>
</evidence>
<comment type="subunit">
    <text evidence="3">Homodimer.</text>
</comment>
<evidence type="ECO:0000313" key="11">
    <source>
        <dbReference type="EMBL" id="QNS07573.1"/>
    </source>
</evidence>
<dbReference type="Proteomes" id="UP000516428">
    <property type="component" value="Chromosome"/>
</dbReference>
<dbReference type="SUPFAM" id="SSF55399">
    <property type="entry name" value="Subtilisin inhibitor"/>
    <property type="match status" value="1"/>
</dbReference>
<comment type="similarity">
    <text evidence="2 8">Belongs to the protease inhibitor I16 (SSI) family.</text>
</comment>
<keyword evidence="4" id="KW-0964">Secreted</keyword>
<sequence>MRTLHLATAALLSLGAVAPAAGAAEPVPRDGLYLTVSGDGETWTRGVRLECTPAPAGHHPYAAESCAALAAAEGDLDALEGQPWRCTEEQAPVTAAAHGTFAGRTINWRRTFTNACTLEASTGDVFRF</sequence>
<evidence type="ECO:0000256" key="8">
    <source>
        <dbReference type="RuleBase" id="RU003471"/>
    </source>
</evidence>
<dbReference type="Gene3D" id="3.30.350.10">
    <property type="entry name" value="Subtilisin inhibitor-like"/>
    <property type="match status" value="1"/>
</dbReference>
<dbReference type="RefSeq" id="WP_188340236.1">
    <property type="nucleotide sequence ID" value="NZ_CP061281.1"/>
</dbReference>
<keyword evidence="7" id="KW-1015">Disulfide bond</keyword>
<dbReference type="InterPro" id="IPR000691">
    <property type="entry name" value="Prot_inh_I16_SSI"/>
</dbReference>
<evidence type="ECO:0000256" key="1">
    <source>
        <dbReference type="ARBA" id="ARBA00004613"/>
    </source>
</evidence>
<comment type="subcellular location">
    <subcellularLocation>
        <location evidence="1">Secreted</location>
    </subcellularLocation>
</comment>
<keyword evidence="5 8" id="KW-0646">Protease inhibitor</keyword>
<keyword evidence="12" id="KW-1185">Reference proteome</keyword>
<feature type="chain" id="PRO_5028887887" evidence="9">
    <location>
        <begin position="24"/>
        <end position="128"/>
    </location>
</feature>
<keyword evidence="9" id="KW-0732">Signal</keyword>
<evidence type="ECO:0000256" key="7">
    <source>
        <dbReference type="ARBA" id="ARBA00023157"/>
    </source>
</evidence>
<feature type="domain" description="Subtilisin inhibitor" evidence="10">
    <location>
        <begin position="32"/>
        <end position="114"/>
    </location>
</feature>
<dbReference type="GO" id="GO:0004867">
    <property type="term" value="F:serine-type endopeptidase inhibitor activity"/>
    <property type="evidence" value="ECO:0007669"/>
    <property type="project" value="UniProtKB-KW"/>
</dbReference>
<organism evidence="11 12">
    <name type="scientific">Streptomyces xanthii</name>
    <dbReference type="NCBI Taxonomy" id="2768069"/>
    <lineage>
        <taxon>Bacteria</taxon>
        <taxon>Bacillati</taxon>
        <taxon>Actinomycetota</taxon>
        <taxon>Actinomycetes</taxon>
        <taxon>Kitasatosporales</taxon>
        <taxon>Streptomycetaceae</taxon>
        <taxon>Streptomyces</taxon>
    </lineage>
</organism>
<protein>
    <submittedName>
        <fullName evidence="11">Protease inhibitor SIL-V5</fullName>
    </submittedName>
</protein>
<dbReference type="EMBL" id="CP061281">
    <property type="protein sequence ID" value="QNS07573.1"/>
    <property type="molecule type" value="Genomic_DNA"/>
</dbReference>
<dbReference type="GO" id="GO:0005576">
    <property type="term" value="C:extracellular region"/>
    <property type="evidence" value="ECO:0007669"/>
    <property type="project" value="UniProtKB-SubCell"/>
</dbReference>
<evidence type="ECO:0000256" key="6">
    <source>
        <dbReference type="ARBA" id="ARBA00022900"/>
    </source>
</evidence>
<gene>
    <name evidence="11" type="ORF">IAG42_30855</name>
</gene>
<dbReference type="PRINTS" id="PR00294">
    <property type="entry name" value="SSBTLNINHBTR"/>
</dbReference>
<accession>A0A7H1BFR8</accession>
<feature type="signal peptide" evidence="9">
    <location>
        <begin position="1"/>
        <end position="23"/>
    </location>
</feature>
<reference evidence="11 12" key="1">
    <citation type="submission" date="2020-09" db="EMBL/GenBank/DDBJ databases">
        <title>A novel species.</title>
        <authorList>
            <person name="Gao J."/>
        </authorList>
    </citation>
    <scope>NUCLEOTIDE SEQUENCE [LARGE SCALE GENOMIC DNA]</scope>
    <source>
        <strain evidence="11 12">CRXT-Y-14</strain>
    </source>
</reference>
<evidence type="ECO:0000313" key="12">
    <source>
        <dbReference type="Proteomes" id="UP000516428"/>
    </source>
</evidence>
<dbReference type="Pfam" id="PF00720">
    <property type="entry name" value="SSI"/>
    <property type="match status" value="1"/>
</dbReference>
<evidence type="ECO:0000256" key="5">
    <source>
        <dbReference type="ARBA" id="ARBA00022690"/>
    </source>
</evidence>
<evidence type="ECO:0000256" key="4">
    <source>
        <dbReference type="ARBA" id="ARBA00022525"/>
    </source>
</evidence>